<organism evidence="1 2">
    <name type="scientific">Mucuna pruriens</name>
    <name type="common">Velvet bean</name>
    <name type="synonym">Dolichos pruriens</name>
    <dbReference type="NCBI Taxonomy" id="157652"/>
    <lineage>
        <taxon>Eukaryota</taxon>
        <taxon>Viridiplantae</taxon>
        <taxon>Streptophyta</taxon>
        <taxon>Embryophyta</taxon>
        <taxon>Tracheophyta</taxon>
        <taxon>Spermatophyta</taxon>
        <taxon>Magnoliopsida</taxon>
        <taxon>eudicotyledons</taxon>
        <taxon>Gunneridae</taxon>
        <taxon>Pentapetalae</taxon>
        <taxon>rosids</taxon>
        <taxon>fabids</taxon>
        <taxon>Fabales</taxon>
        <taxon>Fabaceae</taxon>
        <taxon>Papilionoideae</taxon>
        <taxon>50 kb inversion clade</taxon>
        <taxon>NPAAA clade</taxon>
        <taxon>indigoferoid/millettioid clade</taxon>
        <taxon>Phaseoleae</taxon>
        <taxon>Mucuna</taxon>
    </lineage>
</organism>
<dbReference type="Gene3D" id="3.10.10.10">
    <property type="entry name" value="HIV Type 1 Reverse Transcriptase, subunit A, domain 1"/>
    <property type="match status" value="1"/>
</dbReference>
<dbReference type="AlphaFoldDB" id="A0A371HB15"/>
<comment type="caution">
    <text evidence="1">The sequence shown here is derived from an EMBL/GenBank/DDBJ whole genome shotgun (WGS) entry which is preliminary data.</text>
</comment>
<gene>
    <name evidence="1" type="ORF">CR513_16884</name>
</gene>
<evidence type="ECO:0000313" key="2">
    <source>
        <dbReference type="Proteomes" id="UP000257109"/>
    </source>
</evidence>
<dbReference type="PANTHER" id="PTHR35046">
    <property type="entry name" value="ZINC KNUCKLE (CCHC-TYPE) FAMILY PROTEIN"/>
    <property type="match status" value="1"/>
</dbReference>
<accession>A0A371HB15</accession>
<dbReference type="Proteomes" id="UP000257109">
    <property type="component" value="Unassembled WGS sequence"/>
</dbReference>
<feature type="non-terminal residue" evidence="1">
    <location>
        <position position="1"/>
    </location>
</feature>
<dbReference type="EMBL" id="QJKJ01003097">
    <property type="protein sequence ID" value="RDX99985.1"/>
    <property type="molecule type" value="Genomic_DNA"/>
</dbReference>
<evidence type="ECO:0000313" key="1">
    <source>
        <dbReference type="EMBL" id="RDX99985.1"/>
    </source>
</evidence>
<reference evidence="1" key="1">
    <citation type="submission" date="2018-05" db="EMBL/GenBank/DDBJ databases">
        <title>Draft genome of Mucuna pruriens seed.</title>
        <authorList>
            <person name="Nnadi N.E."/>
            <person name="Vos R."/>
            <person name="Hasami M.H."/>
            <person name="Devisetty U.K."/>
            <person name="Aguiy J.C."/>
        </authorList>
    </citation>
    <scope>NUCLEOTIDE SEQUENCE [LARGE SCALE GENOMIC DNA]</scope>
    <source>
        <strain evidence="1">JCA_2017</strain>
    </source>
</reference>
<keyword evidence="2" id="KW-1185">Reference proteome</keyword>
<name>A0A371HB15_MUCPR</name>
<proteinExistence type="predicted"/>
<sequence>MGNKSISMETISQDTASLLRASYVTQPPFFGQRSWNIDSPPVMCREHLLFRYHDRGLIKEFRHVVQREHQNWSSKGTVQSGMKTLLKEFEDVFLKDIPPRLPHLKGIEHHINLSLRATLPNRAAYKMNPKEGKEIQKQVGKLLEKQWGLSGRRLKRELSNECNAFGVGIRVMLLQEGYPIAYFNENQKGEEIVCANELHQTIAYEGGVEPPNLRTNSLQKWEDDAYMERAIPTLEGSITRSRLRRIQEEVQHKLTTLKDQEEGQEGHTLYYVFIYLKDNNKIFVFFLEIRQDIPNYNQNKGAIITNYNLHLPLYSPLKTWLFPHRDASHSIEDITICDNAPTISLISGLSIGSSCKHHSAISAICKIDMRQKYTY</sequence>
<dbReference type="PANTHER" id="PTHR35046:SF26">
    <property type="entry name" value="RNA-DIRECTED DNA POLYMERASE"/>
    <property type="match status" value="1"/>
</dbReference>
<protein>
    <submittedName>
        <fullName evidence="1">Uncharacterized protein</fullName>
    </submittedName>
</protein>